<evidence type="ECO:0000256" key="1">
    <source>
        <dbReference type="SAM" id="MobiDB-lite"/>
    </source>
</evidence>
<feature type="region of interest" description="Disordered" evidence="1">
    <location>
        <begin position="18"/>
        <end position="72"/>
    </location>
</feature>
<name>A0A326TYL2_THEHA</name>
<gene>
    <name evidence="2" type="ORF">EI42_05894</name>
</gene>
<dbReference type="Proteomes" id="UP000248806">
    <property type="component" value="Unassembled WGS sequence"/>
</dbReference>
<evidence type="ECO:0000313" key="3">
    <source>
        <dbReference type="Proteomes" id="UP000248806"/>
    </source>
</evidence>
<dbReference type="AlphaFoldDB" id="A0A326TYL2"/>
<feature type="compositionally biased region" description="Basic and acidic residues" evidence="1">
    <location>
        <begin position="22"/>
        <end position="32"/>
    </location>
</feature>
<organism evidence="2 3">
    <name type="scientific">Thermosporothrix hazakensis</name>
    <dbReference type="NCBI Taxonomy" id="644383"/>
    <lineage>
        <taxon>Bacteria</taxon>
        <taxon>Bacillati</taxon>
        <taxon>Chloroflexota</taxon>
        <taxon>Ktedonobacteria</taxon>
        <taxon>Ktedonobacterales</taxon>
        <taxon>Thermosporotrichaceae</taxon>
        <taxon>Thermosporothrix</taxon>
    </lineage>
</organism>
<dbReference type="EMBL" id="QKUF01000041">
    <property type="protein sequence ID" value="PZW20748.1"/>
    <property type="molecule type" value="Genomic_DNA"/>
</dbReference>
<sequence>MQKKRKCWVPRWTCLRRRQRKERASRPEKQEMTQDTLRSSVVEEQAQTEDQPSEQHTTEEEEPMPGHQDEQRAEERVLVLQDEAGNQVPIVRRDGRLFVDGVSARMLQIAPLDAPPPQLELMSAGGVLVRMTFEQYAQLVGPLSRDALGRICASLDQLLIEQAEEAAELERGETEVQLMAPIFCGGKHPFVVPLTHRAVITASLSRPRLYLLQGRCMGCESLWYAKKLEQYEAAREQEREPDEPR</sequence>
<accession>A0A326TYL2</accession>
<keyword evidence="3" id="KW-1185">Reference proteome</keyword>
<comment type="caution">
    <text evidence="2">The sequence shown here is derived from an EMBL/GenBank/DDBJ whole genome shotgun (WGS) entry which is preliminary data.</text>
</comment>
<proteinExistence type="predicted"/>
<evidence type="ECO:0000313" key="2">
    <source>
        <dbReference type="EMBL" id="PZW20748.1"/>
    </source>
</evidence>
<protein>
    <submittedName>
        <fullName evidence="2">Uncharacterized protein</fullName>
    </submittedName>
</protein>
<reference evidence="2 3" key="1">
    <citation type="submission" date="2018-06" db="EMBL/GenBank/DDBJ databases">
        <title>Genomic Encyclopedia of Archaeal and Bacterial Type Strains, Phase II (KMG-II): from individual species to whole genera.</title>
        <authorList>
            <person name="Goeker M."/>
        </authorList>
    </citation>
    <scope>NUCLEOTIDE SEQUENCE [LARGE SCALE GENOMIC DNA]</scope>
    <source>
        <strain evidence="2 3">ATCC BAA-1881</strain>
    </source>
</reference>